<evidence type="ECO:0000313" key="5">
    <source>
        <dbReference type="Proteomes" id="UP000501179"/>
    </source>
</evidence>
<sequence length="347" mass="34664">MASRPRTGLSPRTLRTLLAALVTASVAVPVSGAARPAAVPAPVPAALAPLRGHLTPAALDARYAVNRAGIRAAGRVAAGHGDHVRARALRVLADPARHFLSFDGRDGGRTAEVYGDLAHARRIAVLVPGSDTGLDHYARFGAGAAALRAEMGAGAAVIAWLGYRTPATVSTAVLTTGRADEAAPGLRSFVGALAAAAPAARLSLLCHSYGSVVCARAAPGLPVADLVLYGSPGTGVDRAAALRTRATVWAGRGSADHIDLVPHGRLRLPCVTVGFGGDPVSEAFGARVFDAGGAAHSGYLRPGSVSLRNLARIAAGRTAADASGGSAADGPGRTTAAATHAGEAGRA</sequence>
<accession>A0A6G9GU99</accession>
<proteinExistence type="predicted"/>
<feature type="domain" description="DUF1023" evidence="3">
    <location>
        <begin position="103"/>
        <end position="263"/>
    </location>
</feature>
<feature type="chain" id="PRO_5026268910" description="DUF1023 domain-containing protein" evidence="2">
    <location>
        <begin position="34"/>
        <end position="347"/>
    </location>
</feature>
<evidence type="ECO:0000256" key="2">
    <source>
        <dbReference type="SAM" id="SignalP"/>
    </source>
</evidence>
<evidence type="ECO:0000259" key="3">
    <source>
        <dbReference type="Pfam" id="PF06259"/>
    </source>
</evidence>
<evidence type="ECO:0000256" key="1">
    <source>
        <dbReference type="SAM" id="MobiDB-lite"/>
    </source>
</evidence>
<dbReference type="KEGG" id="slia:HA039_05375"/>
<dbReference type="EMBL" id="CP050177">
    <property type="protein sequence ID" value="QIQ01795.1"/>
    <property type="molecule type" value="Genomic_DNA"/>
</dbReference>
<keyword evidence="2" id="KW-0732">Signal</keyword>
<reference evidence="4 5" key="1">
    <citation type="submission" date="2020-03" db="EMBL/GenBank/DDBJ databases">
        <title>A novel species.</title>
        <authorList>
            <person name="Gao J."/>
        </authorList>
    </citation>
    <scope>NUCLEOTIDE SEQUENCE [LARGE SCALE GENOMIC DNA]</scope>
    <source>
        <strain evidence="4 5">QMT-12</strain>
    </source>
</reference>
<dbReference type="Proteomes" id="UP000501179">
    <property type="component" value="Chromosome"/>
</dbReference>
<feature type="signal peptide" evidence="2">
    <location>
        <begin position="1"/>
        <end position="33"/>
    </location>
</feature>
<dbReference type="Pfam" id="PF06259">
    <property type="entry name" value="Abhydrolase_8"/>
    <property type="match status" value="1"/>
</dbReference>
<feature type="region of interest" description="Disordered" evidence="1">
    <location>
        <begin position="321"/>
        <end position="347"/>
    </location>
</feature>
<evidence type="ECO:0000313" key="4">
    <source>
        <dbReference type="EMBL" id="QIQ01795.1"/>
    </source>
</evidence>
<gene>
    <name evidence="4" type="ORF">HA039_05375</name>
</gene>
<dbReference type="RefSeq" id="WP_167024522.1">
    <property type="nucleotide sequence ID" value="NZ_CP050177.1"/>
</dbReference>
<dbReference type="Gene3D" id="3.40.50.1820">
    <property type="entry name" value="alpha/beta hydrolase"/>
    <property type="match status" value="1"/>
</dbReference>
<organism evidence="4 5">
    <name type="scientific">Streptomyces liangshanensis</name>
    <dbReference type="NCBI Taxonomy" id="2717324"/>
    <lineage>
        <taxon>Bacteria</taxon>
        <taxon>Bacillati</taxon>
        <taxon>Actinomycetota</taxon>
        <taxon>Actinomycetes</taxon>
        <taxon>Kitasatosporales</taxon>
        <taxon>Streptomycetaceae</taxon>
        <taxon>Streptomyces</taxon>
    </lineage>
</organism>
<protein>
    <recommendedName>
        <fullName evidence="3">DUF1023 domain-containing protein</fullName>
    </recommendedName>
</protein>
<dbReference type="InterPro" id="IPR029058">
    <property type="entry name" value="AB_hydrolase_fold"/>
</dbReference>
<dbReference type="SUPFAM" id="SSF53474">
    <property type="entry name" value="alpha/beta-Hydrolases"/>
    <property type="match status" value="1"/>
</dbReference>
<dbReference type="InterPro" id="IPR010427">
    <property type="entry name" value="DUF1023"/>
</dbReference>
<keyword evidence="5" id="KW-1185">Reference proteome</keyword>
<dbReference type="AlphaFoldDB" id="A0A6G9GU99"/>
<name>A0A6G9GU99_9ACTN</name>